<gene>
    <name evidence="4" type="ORF">IFR04_011832</name>
</gene>
<dbReference type="SUPFAM" id="SSF49899">
    <property type="entry name" value="Concanavalin A-like lectins/glucanases"/>
    <property type="match status" value="1"/>
</dbReference>
<dbReference type="PANTHER" id="PTHR34002:SF11">
    <property type="entry name" value="CONCANAVALIN A-LIKE LECTIN_GLUCANASE"/>
    <property type="match status" value="1"/>
</dbReference>
<proteinExistence type="inferred from homology"/>
<evidence type="ECO:0008006" key="6">
    <source>
        <dbReference type="Google" id="ProtNLM"/>
    </source>
</evidence>
<keyword evidence="2" id="KW-0378">Hydrolase</keyword>
<dbReference type="InterPro" id="IPR013319">
    <property type="entry name" value="GH11/12"/>
</dbReference>
<evidence type="ECO:0000256" key="2">
    <source>
        <dbReference type="RuleBase" id="RU361163"/>
    </source>
</evidence>
<evidence type="ECO:0000256" key="3">
    <source>
        <dbReference type="SAM" id="SignalP"/>
    </source>
</evidence>
<organism evidence="4 5">
    <name type="scientific">Cadophora malorum</name>
    <dbReference type="NCBI Taxonomy" id="108018"/>
    <lineage>
        <taxon>Eukaryota</taxon>
        <taxon>Fungi</taxon>
        <taxon>Dikarya</taxon>
        <taxon>Ascomycota</taxon>
        <taxon>Pezizomycotina</taxon>
        <taxon>Leotiomycetes</taxon>
        <taxon>Helotiales</taxon>
        <taxon>Ploettnerulaceae</taxon>
        <taxon>Cadophora</taxon>
    </lineage>
</organism>
<name>A0A8H7TA04_9HELO</name>
<comment type="caution">
    <text evidence="4">The sequence shown here is derived from an EMBL/GenBank/DDBJ whole genome shotgun (WGS) entry which is preliminary data.</text>
</comment>
<dbReference type="AlphaFoldDB" id="A0A8H7TA04"/>
<dbReference type="PANTHER" id="PTHR34002">
    <property type="entry name" value="BLR1656 PROTEIN"/>
    <property type="match status" value="1"/>
</dbReference>
<feature type="chain" id="PRO_5033994497" description="Glycoside hydrolase family 12 protein" evidence="3">
    <location>
        <begin position="19"/>
        <end position="289"/>
    </location>
</feature>
<dbReference type="Proteomes" id="UP000664132">
    <property type="component" value="Unassembled WGS sequence"/>
</dbReference>
<accession>A0A8H7TA04</accession>
<feature type="signal peptide" evidence="3">
    <location>
        <begin position="1"/>
        <end position="18"/>
    </location>
</feature>
<dbReference type="Gene3D" id="2.60.120.180">
    <property type="match status" value="1"/>
</dbReference>
<dbReference type="GO" id="GO:0000272">
    <property type="term" value="P:polysaccharide catabolic process"/>
    <property type="evidence" value="ECO:0007669"/>
    <property type="project" value="UniProtKB-KW"/>
</dbReference>
<protein>
    <recommendedName>
        <fullName evidence="6">Glycoside hydrolase family 12 protein</fullName>
    </recommendedName>
</protein>
<dbReference type="InterPro" id="IPR002594">
    <property type="entry name" value="GH12"/>
</dbReference>
<dbReference type="Pfam" id="PF01670">
    <property type="entry name" value="Glyco_hydro_12"/>
    <property type="match status" value="1"/>
</dbReference>
<dbReference type="OrthoDB" id="89349at2759"/>
<keyword evidence="3" id="KW-0732">Signal</keyword>
<evidence type="ECO:0000313" key="4">
    <source>
        <dbReference type="EMBL" id="KAG4415011.1"/>
    </source>
</evidence>
<keyword evidence="2" id="KW-0624">Polysaccharide degradation</keyword>
<evidence type="ECO:0000256" key="1">
    <source>
        <dbReference type="ARBA" id="ARBA00005519"/>
    </source>
</evidence>
<dbReference type="EMBL" id="JAFJYH010000239">
    <property type="protein sequence ID" value="KAG4415011.1"/>
    <property type="molecule type" value="Genomic_DNA"/>
</dbReference>
<sequence length="289" mass="31399">MISITLTVFVLLVRGLAAQNGTLCGQYDKVTGSLLPYTFASNQWGADGSGSQCIAISKDETGFNATWEWTKNPESVHSYPNIKLNSVLLPLRLSNLSSLNVSASWTMAPASSSKTLEELDAAANVMIDLFMDSNPISANSTTLPKYEIMIWLAEFGWKRPIGFSSSIKDPPTYHLNDLTFTLYSGNNSNGQFVFGWLPSTNVTDFKEDFSPLVHYLWRHKLIDESLYLGIVQFGSETFHASSNVVFSAHDYNLSVAPGTPSPDASDAASIVPDAGLGILSVSLILAVLI</sequence>
<reference evidence="4" key="1">
    <citation type="submission" date="2021-02" db="EMBL/GenBank/DDBJ databases">
        <title>Genome sequence Cadophora malorum strain M34.</title>
        <authorList>
            <person name="Stefanovic E."/>
            <person name="Vu D."/>
            <person name="Scully C."/>
            <person name="Dijksterhuis J."/>
            <person name="Roader J."/>
            <person name="Houbraken J."/>
        </authorList>
    </citation>
    <scope>NUCLEOTIDE SEQUENCE</scope>
    <source>
        <strain evidence="4">M34</strain>
    </source>
</reference>
<dbReference type="GO" id="GO:0008810">
    <property type="term" value="F:cellulase activity"/>
    <property type="evidence" value="ECO:0007669"/>
    <property type="project" value="InterPro"/>
</dbReference>
<dbReference type="InterPro" id="IPR013320">
    <property type="entry name" value="ConA-like_dom_sf"/>
</dbReference>
<keyword evidence="2" id="KW-0326">Glycosidase</keyword>
<evidence type="ECO:0000313" key="5">
    <source>
        <dbReference type="Proteomes" id="UP000664132"/>
    </source>
</evidence>
<keyword evidence="2" id="KW-0119">Carbohydrate metabolism</keyword>
<comment type="similarity">
    <text evidence="1 2">Belongs to the glycosyl hydrolase 12 (cellulase H) family.</text>
</comment>
<keyword evidence="5" id="KW-1185">Reference proteome</keyword>